<reference evidence="13 14" key="1">
    <citation type="submission" date="2023-05" db="EMBL/GenBank/DDBJ databases">
        <title>Streptantibioticus silvisoli sp. nov., acidotolerant actinomycetes 1 from pine litter.</title>
        <authorList>
            <person name="Swiecimska M."/>
            <person name="Golinska P."/>
            <person name="Sangal V."/>
            <person name="Wachnowicz B."/>
            <person name="Goodfellow M."/>
        </authorList>
    </citation>
    <scope>NUCLEOTIDE SEQUENCE [LARGE SCALE GENOMIC DNA]</scope>
    <source>
        <strain evidence="13 14">SL54</strain>
    </source>
</reference>
<evidence type="ECO:0000256" key="12">
    <source>
        <dbReference type="SAM" id="SignalP"/>
    </source>
</evidence>
<dbReference type="GO" id="GO:0008237">
    <property type="term" value="F:metallopeptidase activity"/>
    <property type="evidence" value="ECO:0007669"/>
    <property type="project" value="UniProtKB-KW"/>
</dbReference>
<keyword evidence="10 13" id="KW-0482">Metalloprotease</keyword>
<protein>
    <recommendedName>
        <fullName evidence="5">Extracellular small neutral protease</fullName>
        <ecNumber evidence="4">3.4.24.77</ecNumber>
    </recommendedName>
    <alternativeName>
        <fullName evidence="11">Snapalysin</fullName>
    </alternativeName>
</protein>
<name>A0ABT6W1M6_9ACTN</name>
<dbReference type="EC" id="3.4.24.77" evidence="4"/>
<evidence type="ECO:0000313" key="13">
    <source>
        <dbReference type="EMBL" id="MDI5964625.1"/>
    </source>
</evidence>
<evidence type="ECO:0000256" key="2">
    <source>
        <dbReference type="ARBA" id="ARBA00001947"/>
    </source>
</evidence>
<dbReference type="RefSeq" id="WP_282704650.1">
    <property type="nucleotide sequence ID" value="NZ_JAAGKO020000025.1"/>
</dbReference>
<evidence type="ECO:0000256" key="10">
    <source>
        <dbReference type="ARBA" id="ARBA00023049"/>
    </source>
</evidence>
<keyword evidence="7" id="KW-0479">Metal-binding</keyword>
<evidence type="ECO:0000256" key="8">
    <source>
        <dbReference type="ARBA" id="ARBA00022801"/>
    </source>
</evidence>
<keyword evidence="8 13" id="KW-0378">Hydrolase</keyword>
<evidence type="ECO:0000256" key="5">
    <source>
        <dbReference type="ARBA" id="ARBA00019129"/>
    </source>
</evidence>
<dbReference type="Pfam" id="PF02031">
    <property type="entry name" value="Peptidase_M7"/>
    <property type="match status" value="1"/>
</dbReference>
<evidence type="ECO:0000256" key="6">
    <source>
        <dbReference type="ARBA" id="ARBA00022670"/>
    </source>
</evidence>
<keyword evidence="12" id="KW-0732">Signal</keyword>
<gene>
    <name evidence="13" type="ORF">POF43_018150</name>
</gene>
<dbReference type="InterPro" id="IPR000013">
    <property type="entry name" value="Peptidase_M7"/>
</dbReference>
<dbReference type="Proteomes" id="UP001156398">
    <property type="component" value="Unassembled WGS sequence"/>
</dbReference>
<dbReference type="EMBL" id="JAAGKO020000025">
    <property type="protein sequence ID" value="MDI5964625.1"/>
    <property type="molecule type" value="Genomic_DNA"/>
</dbReference>
<dbReference type="InterPro" id="IPR024079">
    <property type="entry name" value="MetalloPept_cat_dom_sf"/>
</dbReference>
<evidence type="ECO:0000256" key="7">
    <source>
        <dbReference type="ARBA" id="ARBA00022723"/>
    </source>
</evidence>
<comment type="cofactor">
    <cofactor evidence="2">
        <name>Zn(2+)</name>
        <dbReference type="ChEBI" id="CHEBI:29105"/>
    </cofactor>
</comment>
<comment type="caution">
    <text evidence="13">The sequence shown here is derived from an EMBL/GenBank/DDBJ whole genome shotgun (WGS) entry which is preliminary data.</text>
</comment>
<evidence type="ECO:0000256" key="1">
    <source>
        <dbReference type="ARBA" id="ARBA00000612"/>
    </source>
</evidence>
<keyword evidence="6" id="KW-0645">Protease</keyword>
<evidence type="ECO:0000256" key="4">
    <source>
        <dbReference type="ARBA" id="ARBA00012325"/>
    </source>
</evidence>
<feature type="chain" id="PRO_5046743992" description="Extracellular small neutral protease" evidence="12">
    <location>
        <begin position="29"/>
        <end position="215"/>
    </location>
</feature>
<accession>A0ABT6W1M6</accession>
<dbReference type="Gene3D" id="3.40.390.10">
    <property type="entry name" value="Collagenase (Catalytic Domain)"/>
    <property type="match status" value="1"/>
</dbReference>
<comment type="similarity">
    <text evidence="3">Belongs to the peptidase M7 family.</text>
</comment>
<sequence length="215" mass="21937">MRRPATVMSAVLGLGLATALGIAPTATAATPRTAAAATHVTGSQESPQADKAFFDAVLKSAAARHAAHPDAAVTITYDASQAPTFASQIADAVSIWDSSVTNVQIVPADGGTADFSYTEGSDPADGSYASTDGHGHGTIFIEYAQAQEYNSTRIVAHETGHVLGLPDDYTGPCSELMSGHGPGPSCQNTHPDAAEIAQVDSLWADGFGPALARLS</sequence>
<feature type="signal peptide" evidence="12">
    <location>
        <begin position="1"/>
        <end position="28"/>
    </location>
</feature>
<keyword evidence="9" id="KW-0862">Zinc</keyword>
<organism evidence="13 14">
    <name type="scientific">Streptantibioticus silvisoli</name>
    <dbReference type="NCBI Taxonomy" id="2705255"/>
    <lineage>
        <taxon>Bacteria</taxon>
        <taxon>Bacillati</taxon>
        <taxon>Actinomycetota</taxon>
        <taxon>Actinomycetes</taxon>
        <taxon>Kitasatosporales</taxon>
        <taxon>Streptomycetaceae</taxon>
        <taxon>Streptantibioticus</taxon>
    </lineage>
</organism>
<evidence type="ECO:0000256" key="11">
    <source>
        <dbReference type="ARBA" id="ARBA00029927"/>
    </source>
</evidence>
<comment type="catalytic activity">
    <reaction evidence="1">
        <text>Hydrolyzes proteins with a preference for Tyr or Phe in the P1' position. Has no action on amino-acid p-nitroanilides.</text>
        <dbReference type="EC" id="3.4.24.77"/>
    </reaction>
</comment>
<evidence type="ECO:0000313" key="14">
    <source>
        <dbReference type="Proteomes" id="UP001156398"/>
    </source>
</evidence>
<proteinExistence type="inferred from homology"/>
<dbReference type="PIRSF" id="PIRSF016573">
    <property type="entry name" value="Peptidase_M7"/>
    <property type="match status" value="1"/>
</dbReference>
<evidence type="ECO:0000256" key="3">
    <source>
        <dbReference type="ARBA" id="ARBA00006571"/>
    </source>
</evidence>
<dbReference type="PRINTS" id="PR00787">
    <property type="entry name" value="NEUTRALPTASE"/>
</dbReference>
<evidence type="ECO:0000256" key="9">
    <source>
        <dbReference type="ARBA" id="ARBA00022833"/>
    </source>
</evidence>
<dbReference type="SUPFAM" id="SSF55486">
    <property type="entry name" value="Metalloproteases ('zincins'), catalytic domain"/>
    <property type="match status" value="1"/>
</dbReference>
<keyword evidence="14" id="KW-1185">Reference proteome</keyword>